<evidence type="ECO:0000313" key="2">
    <source>
        <dbReference type="Proteomes" id="UP000253922"/>
    </source>
</evidence>
<dbReference type="AlphaFoldDB" id="A0A7U9KNY7"/>
<dbReference type="Proteomes" id="UP000253922">
    <property type="component" value="Unassembled WGS sequence"/>
</dbReference>
<evidence type="ECO:0000313" key="1">
    <source>
        <dbReference type="EMBL" id="GAP08693.1"/>
    </source>
</evidence>
<gene>
    <name evidence="1" type="ORF">ATHL_03600</name>
</gene>
<organism evidence="1 2">
    <name type="scientific">Anaerolinea thermolimosa</name>
    <dbReference type="NCBI Taxonomy" id="229919"/>
    <lineage>
        <taxon>Bacteria</taxon>
        <taxon>Bacillati</taxon>
        <taxon>Chloroflexota</taxon>
        <taxon>Anaerolineae</taxon>
        <taxon>Anaerolineales</taxon>
        <taxon>Anaerolineaceae</taxon>
        <taxon>Anaerolinea</taxon>
    </lineage>
</organism>
<name>A0A7U9KNY7_9CHLR</name>
<feature type="non-terminal residue" evidence="1">
    <location>
        <position position="1"/>
    </location>
</feature>
<dbReference type="EMBL" id="DF967967">
    <property type="protein sequence ID" value="GAP08693.1"/>
    <property type="molecule type" value="Genomic_DNA"/>
</dbReference>
<protein>
    <recommendedName>
        <fullName evidence="3">ATP-binding protein</fullName>
    </recommendedName>
</protein>
<dbReference type="RefSeq" id="WP_162787802.1">
    <property type="nucleotide sequence ID" value="NZ_DF967967.1"/>
</dbReference>
<evidence type="ECO:0008006" key="3">
    <source>
        <dbReference type="Google" id="ProtNLM"/>
    </source>
</evidence>
<proteinExistence type="predicted"/>
<keyword evidence="2" id="KW-1185">Reference proteome</keyword>
<reference evidence="2" key="1">
    <citation type="submission" date="2015-07" db="EMBL/GenBank/DDBJ databases">
        <title>Draft Genome Sequences of Anaerolinea thermolimosa IMO-1, Bellilinea caldifistulae GOMI-1, Leptolinea tardivitalis YMTK-2, Levilinea saccharolytica KIBI-1,Longilinea arvoryzae KOME-1, Previously Described as Members of the Anaerolineaceae (Chloroflexi).</title>
        <authorList>
            <person name="Sekiguchi Y."/>
            <person name="Ohashi A."/>
            <person name="Matsuura N."/>
            <person name="Tourlousse M.D."/>
        </authorList>
    </citation>
    <scope>NUCLEOTIDE SEQUENCE [LARGE SCALE GENOMIC DNA]</scope>
    <source>
        <strain evidence="2">IMO-1</strain>
    </source>
</reference>
<accession>A0A7U9KNY7</accession>
<sequence>DRLLPPTVKTFFGLGQLPALARLTRTHVTLSTSTGAYAEWCPPGINTDEFERLCRKVYPLHPGVFVALPYVFRRLAQNERSIFAYLSSQEPFGFQEFLSTHNLGDTLGLPNVFDYLTANYQATIYSSGRARPLTEVLERLENTPFLRPVEQDLLKTIALLNWLGEISPLQARERLIVSALTYKYHEAEIQTALEALQQKSFVTYRRFNQTYAVWQGSDVDIEERMQIARSAIETTLSVAEVLQKYLPPRPLLARRHSYQTGTQRFFDMRYVDSRNKGFVSLDASQSASGVVLLCLPNTLAEVEEFEQWVHNEEISNRVNLVVGVSSRAIHLRELAQELRGLHWIRENTPELRDDPVARKEWRTRLAFLERAIRSDLDEAFNLQQGSALAGCQWYHQGREVSSSVRRGLSALLSDICDTLYPYSPRLWNELLNRRELTSQGAGARRTLIEGILTRADKPLLGIEKYPPERSMYESLLNRGGLHRQKGDIWQIVPPSKENPIHLYPVWEAMSHFIFNGLPEPRPVTDLYNLLFSPPYGATPGLAPVLLALFYKVHENEITLYKEGTLMVDPDVADWEVLLRRPELFSIAGCRVTGLRAAILERMAKGLRVQPFVMPVVRSLIGRLKALPEHAQRTRKLPDSALNLRLAAEKARSPERFLFVELPEALGMLPFEEEEFNPQRFDMFFERLNLSLEALANATPRLLVWARDVWLSACGLPNGEEGWEAFRVECQKMAVRVTHPQLIPLVKRAAEAPDSRSALESVLAFIASRPPRTWTDTDAERFEAQAAYMGDLWRVEAGISISPSLPPELQERSQKIVNEMETYLWTLESDKRVLQSALQILLARLRE</sequence>